<evidence type="ECO:0008006" key="3">
    <source>
        <dbReference type="Google" id="ProtNLM"/>
    </source>
</evidence>
<dbReference type="Proteomes" id="UP000179076">
    <property type="component" value="Unassembled WGS sequence"/>
</dbReference>
<dbReference type="EMBL" id="MFSP01000018">
    <property type="protein sequence ID" value="OGI69554.1"/>
    <property type="molecule type" value="Genomic_DNA"/>
</dbReference>
<proteinExistence type="predicted"/>
<comment type="caution">
    <text evidence="1">The sequence shown here is derived from an EMBL/GenBank/DDBJ whole genome shotgun (WGS) entry which is preliminary data.</text>
</comment>
<name>A0A1F6VIW6_9PROT</name>
<organism evidence="1 2">
    <name type="scientific">Candidatus Muproteobacteria bacterium RBG_16_60_9</name>
    <dbReference type="NCBI Taxonomy" id="1817755"/>
    <lineage>
        <taxon>Bacteria</taxon>
        <taxon>Pseudomonadati</taxon>
        <taxon>Pseudomonadota</taxon>
        <taxon>Candidatus Muproteobacteria</taxon>
    </lineage>
</organism>
<evidence type="ECO:0000313" key="2">
    <source>
        <dbReference type="Proteomes" id="UP000179076"/>
    </source>
</evidence>
<reference evidence="1 2" key="1">
    <citation type="journal article" date="2016" name="Nat. Commun.">
        <title>Thousands of microbial genomes shed light on interconnected biogeochemical processes in an aquifer system.</title>
        <authorList>
            <person name="Anantharaman K."/>
            <person name="Brown C.T."/>
            <person name="Hug L.A."/>
            <person name="Sharon I."/>
            <person name="Castelle C.J."/>
            <person name="Probst A.J."/>
            <person name="Thomas B.C."/>
            <person name="Singh A."/>
            <person name="Wilkins M.J."/>
            <person name="Karaoz U."/>
            <person name="Brodie E.L."/>
            <person name="Williams K.H."/>
            <person name="Hubbard S.S."/>
            <person name="Banfield J.F."/>
        </authorList>
    </citation>
    <scope>NUCLEOTIDE SEQUENCE [LARGE SCALE GENOMIC DNA]</scope>
</reference>
<dbReference type="AlphaFoldDB" id="A0A1F6VIW6"/>
<gene>
    <name evidence="1" type="ORF">A2W18_12100</name>
</gene>
<protein>
    <recommendedName>
        <fullName evidence="3">PilC beta-propeller domain-containing protein</fullName>
    </recommendedName>
</protein>
<evidence type="ECO:0000313" key="1">
    <source>
        <dbReference type="EMBL" id="OGI69554.1"/>
    </source>
</evidence>
<accession>A0A1F6VIW6</accession>
<sequence>MGNAIFIVDPITGQRIWWASKTSSGADLELANMTYAIPSDLGLLDSDADGATDRVYVGDARGQLWRIDLSNQIDPDGANANARNGGSSPSSAYVFADVGCAGGTRATHCSATARQDRRKFFYPPDISQVRDEDFSDTSIYDLIAVGSGDREDPNDKFTKGVSAEAVHNRIYAFRDTNVAIGGPSTVPTALNETNLHDATNNDLQNPAGPNYATALADIKVKEGWLIDLLEATSPNWIGEKVLSRPTIFAGQLFVTTFIPVQNTGSVVCPTPSEGTAKLYTMNYLDGTAVDSGGDRTDDLGGGIPSELVVVIREGGVTGLVGTSGGASQTEVPNELPQYRTFWYQE</sequence>